<dbReference type="Proteomes" id="UP000193411">
    <property type="component" value="Unassembled WGS sequence"/>
</dbReference>
<dbReference type="PROSITE" id="PS51808">
    <property type="entry name" value="CHCH"/>
    <property type="match status" value="1"/>
</dbReference>
<accession>A0A1Y2HZ05</accession>
<dbReference type="GO" id="GO:0045333">
    <property type="term" value="P:cellular respiration"/>
    <property type="evidence" value="ECO:0007669"/>
    <property type="project" value="TreeGrafter"/>
</dbReference>
<dbReference type="InterPro" id="IPR009069">
    <property type="entry name" value="Cys_alpha_HP_mot_SF"/>
</dbReference>
<dbReference type="EMBL" id="MCFL01000007">
    <property type="protein sequence ID" value="ORZ38961.1"/>
    <property type="molecule type" value="Genomic_DNA"/>
</dbReference>
<name>A0A1Y2HZ05_9FUNG</name>
<dbReference type="PANTHER" id="PTHR47106:SF1">
    <property type="entry name" value="COILED-COIL-HELIX-COILED-COIL-HELIX DOMAIN-CONTAINING PROTEIN 5"/>
    <property type="match status" value="1"/>
</dbReference>
<comment type="caution">
    <text evidence="2">The sequence shown here is derived from an EMBL/GenBank/DDBJ whole genome shotgun (WGS) entry which is preliminary data.</text>
</comment>
<evidence type="ECO:0000313" key="2">
    <source>
        <dbReference type="EMBL" id="ORZ38961.1"/>
    </source>
</evidence>
<gene>
    <name evidence="2" type="ORF">BCR44DRAFT_1428140</name>
</gene>
<evidence type="ECO:0000259" key="1">
    <source>
        <dbReference type="Pfam" id="PF16860"/>
    </source>
</evidence>
<dbReference type="InterPro" id="IPR031731">
    <property type="entry name" value="CX9C"/>
</dbReference>
<dbReference type="InterPro" id="IPR052848">
    <property type="entry name" value="CHCH_domain-containing_protein"/>
</dbReference>
<dbReference type="AlphaFoldDB" id="A0A1Y2HZ05"/>
<dbReference type="Pfam" id="PF16860">
    <property type="entry name" value="CX9C"/>
    <property type="match status" value="1"/>
</dbReference>
<reference evidence="2 3" key="1">
    <citation type="submission" date="2016-07" db="EMBL/GenBank/DDBJ databases">
        <title>Pervasive Adenine N6-methylation of Active Genes in Fungi.</title>
        <authorList>
            <consortium name="DOE Joint Genome Institute"/>
            <person name="Mondo S.J."/>
            <person name="Dannebaum R.O."/>
            <person name="Kuo R.C."/>
            <person name="Labutti K."/>
            <person name="Haridas S."/>
            <person name="Kuo A."/>
            <person name="Salamov A."/>
            <person name="Ahrendt S.R."/>
            <person name="Lipzen A."/>
            <person name="Sullivan W."/>
            <person name="Andreopoulos W.B."/>
            <person name="Clum A."/>
            <person name="Lindquist E."/>
            <person name="Daum C."/>
            <person name="Ramamoorthy G.K."/>
            <person name="Gryganskyi A."/>
            <person name="Culley D."/>
            <person name="Magnuson J.K."/>
            <person name="James T.Y."/>
            <person name="O'Malley M.A."/>
            <person name="Stajich J.E."/>
            <person name="Spatafora J.W."/>
            <person name="Visel A."/>
            <person name="Grigoriev I.V."/>
        </authorList>
    </citation>
    <scope>NUCLEOTIDE SEQUENCE [LARGE SCALE GENOMIC DNA]</scope>
    <source>
        <strain evidence="2 3">PL171</strain>
    </source>
</reference>
<protein>
    <recommendedName>
        <fullName evidence="1">IMS import disulfide relay-system CHCH-CHCH-like Cx9C domain-containing protein</fullName>
    </recommendedName>
</protein>
<feature type="domain" description="IMS import disulfide relay-system CHCH-CHCH-like Cx9C" evidence="1">
    <location>
        <begin position="6"/>
        <end position="47"/>
    </location>
</feature>
<dbReference type="GO" id="GO:0005758">
    <property type="term" value="C:mitochondrial intermembrane space"/>
    <property type="evidence" value="ECO:0007669"/>
    <property type="project" value="TreeGrafter"/>
</dbReference>
<organism evidence="2 3">
    <name type="scientific">Catenaria anguillulae PL171</name>
    <dbReference type="NCBI Taxonomy" id="765915"/>
    <lineage>
        <taxon>Eukaryota</taxon>
        <taxon>Fungi</taxon>
        <taxon>Fungi incertae sedis</taxon>
        <taxon>Blastocladiomycota</taxon>
        <taxon>Blastocladiomycetes</taxon>
        <taxon>Blastocladiales</taxon>
        <taxon>Catenariaceae</taxon>
        <taxon>Catenaria</taxon>
    </lineage>
</organism>
<dbReference type="OrthoDB" id="2581252at2759"/>
<keyword evidence="3" id="KW-1185">Reference proteome</keyword>
<dbReference type="PANTHER" id="PTHR47106">
    <property type="entry name" value="COILED-COIL-HELIX-COILED-COIL-HELIX DOMAIN-CONTAINING PROTEIN 5"/>
    <property type="match status" value="1"/>
</dbReference>
<evidence type="ECO:0000313" key="3">
    <source>
        <dbReference type="Proteomes" id="UP000193411"/>
    </source>
</evidence>
<proteinExistence type="predicted"/>
<dbReference type="SUPFAM" id="SSF47072">
    <property type="entry name" value="Cysteine alpha-hairpin motif"/>
    <property type="match status" value="1"/>
</dbReference>
<sequence length="94" mass="10841">MEASIDEVQQHCGPELRQFQECLDKTSHPSNCQRALKTLNLCTEAKVPSVRRIREQCDQQNQAFSKCMEENANTPDKCIDALRSFYECAESMRQ</sequence>
<dbReference type="Gene3D" id="1.10.287.2900">
    <property type="match status" value="2"/>
</dbReference>